<dbReference type="PANTHER" id="PTHR12498:SF0">
    <property type="entry name" value="PROTEIN N-TERMINAL ASPARAGINE AMIDOHYDROLASE"/>
    <property type="match status" value="1"/>
</dbReference>
<proteinExistence type="predicted"/>
<sequence>MVLLVEGAPLPRCPTSTDDFFACWPQVAEAGRTFAGQKVRPVEARHALYVGQGEFGVVPGGDPRVRVVGSDDATTCHMMVVRHPGGTVAVAHFDGSQGEEAALGDMVSKIVGIEGHGERLEVSVVGGYQPERGSKEAARAEAEKLSLKLIKALVHHECHFQLCVWCTCRLNTMQGASGPHPRVYGVAVEVQSGVLFPAHFKTQEPDMPLRAASRWMAGRQQPLDLYDHASGTITIHPFHCSETDLFAVYLKLPDDVLLRNFSTSPKVEPPHFCQELRRVFKVFVDHPRPLESLFAGNRPKKYAISPSGVWESVQ</sequence>
<dbReference type="GO" id="GO:0008418">
    <property type="term" value="F:protein-N-terminal asparagine amidohydrolase activity"/>
    <property type="evidence" value="ECO:0007669"/>
    <property type="project" value="InterPro"/>
</dbReference>
<name>A0A0P4WLD7_SCYOL</name>
<dbReference type="InterPro" id="IPR026750">
    <property type="entry name" value="NTAN1"/>
</dbReference>
<dbReference type="GO" id="GO:0005634">
    <property type="term" value="C:nucleus"/>
    <property type="evidence" value="ECO:0007669"/>
    <property type="project" value="TreeGrafter"/>
</dbReference>
<dbReference type="AlphaFoldDB" id="A0A0P4WLD7"/>
<evidence type="ECO:0000313" key="1">
    <source>
        <dbReference type="EMBL" id="JAI67227.1"/>
    </source>
</evidence>
<dbReference type="EMBL" id="GDRN01038871">
    <property type="protein sequence ID" value="JAI67227.1"/>
    <property type="molecule type" value="Transcribed_RNA"/>
</dbReference>
<dbReference type="Pfam" id="PF14736">
    <property type="entry name" value="N_Asn_amidohyd"/>
    <property type="match status" value="1"/>
</dbReference>
<protein>
    <recommendedName>
        <fullName evidence="2">Protein N-terminal asparagine amidohydrolase</fullName>
    </recommendedName>
</protein>
<reference evidence="1" key="1">
    <citation type="submission" date="2015-09" db="EMBL/GenBank/DDBJ databases">
        <title>Scylla olivacea transcriptome.</title>
        <authorList>
            <person name="Ikhwanuddin M."/>
        </authorList>
    </citation>
    <scope>NUCLEOTIDE SEQUENCE</scope>
</reference>
<accession>A0A0P4WLD7</accession>
<dbReference type="PANTHER" id="PTHR12498">
    <property type="entry name" value="N-TERMINAL ASPARAGINE AMIDOHYDROLASE"/>
    <property type="match status" value="1"/>
</dbReference>
<evidence type="ECO:0008006" key="2">
    <source>
        <dbReference type="Google" id="ProtNLM"/>
    </source>
</evidence>
<dbReference type="GO" id="GO:0006511">
    <property type="term" value="P:ubiquitin-dependent protein catabolic process"/>
    <property type="evidence" value="ECO:0007669"/>
    <property type="project" value="TreeGrafter"/>
</dbReference>
<organism evidence="1">
    <name type="scientific">Scylla olivacea</name>
    <name type="common">Orange mud crab</name>
    <name type="synonym">Cancer olivacea</name>
    <dbReference type="NCBI Taxonomy" id="85551"/>
    <lineage>
        <taxon>Eukaryota</taxon>
        <taxon>Metazoa</taxon>
        <taxon>Ecdysozoa</taxon>
        <taxon>Arthropoda</taxon>
        <taxon>Crustacea</taxon>
        <taxon>Multicrustacea</taxon>
        <taxon>Malacostraca</taxon>
        <taxon>Eumalacostraca</taxon>
        <taxon>Eucarida</taxon>
        <taxon>Decapoda</taxon>
        <taxon>Pleocyemata</taxon>
        <taxon>Brachyura</taxon>
        <taxon>Eubrachyura</taxon>
        <taxon>Portunoidea</taxon>
        <taxon>Portunidae</taxon>
        <taxon>Portuninae</taxon>
        <taxon>Scylla</taxon>
    </lineage>
</organism>